<dbReference type="EMBL" id="LAZR01021168">
    <property type="protein sequence ID" value="KKL86253.1"/>
    <property type="molecule type" value="Genomic_DNA"/>
</dbReference>
<sequence>MSEEKRTPTPFVVVPRPHADSLVYKLWGVDTPEGEREALPPRTVVQLARLFEEESGS</sequence>
<reference evidence="1" key="1">
    <citation type="journal article" date="2015" name="Nature">
        <title>Complex archaea that bridge the gap between prokaryotes and eukaryotes.</title>
        <authorList>
            <person name="Spang A."/>
            <person name="Saw J.H."/>
            <person name="Jorgensen S.L."/>
            <person name="Zaremba-Niedzwiedzka K."/>
            <person name="Martijn J."/>
            <person name="Lind A.E."/>
            <person name="van Eijk R."/>
            <person name="Schleper C."/>
            <person name="Guy L."/>
            <person name="Ettema T.J."/>
        </authorList>
    </citation>
    <scope>NUCLEOTIDE SEQUENCE</scope>
</reference>
<name>A0A0F9FJ40_9ZZZZ</name>
<dbReference type="AlphaFoldDB" id="A0A0F9FJ40"/>
<accession>A0A0F9FJ40</accession>
<gene>
    <name evidence="1" type="ORF">LCGC14_1946650</name>
</gene>
<organism evidence="1">
    <name type="scientific">marine sediment metagenome</name>
    <dbReference type="NCBI Taxonomy" id="412755"/>
    <lineage>
        <taxon>unclassified sequences</taxon>
        <taxon>metagenomes</taxon>
        <taxon>ecological metagenomes</taxon>
    </lineage>
</organism>
<protein>
    <submittedName>
        <fullName evidence="1">Uncharacterized protein</fullName>
    </submittedName>
</protein>
<comment type="caution">
    <text evidence="1">The sequence shown here is derived from an EMBL/GenBank/DDBJ whole genome shotgun (WGS) entry which is preliminary data.</text>
</comment>
<evidence type="ECO:0000313" key="1">
    <source>
        <dbReference type="EMBL" id="KKL86253.1"/>
    </source>
</evidence>
<proteinExistence type="predicted"/>